<feature type="chain" id="PRO_5035771491" evidence="1">
    <location>
        <begin position="21"/>
        <end position="157"/>
    </location>
</feature>
<sequence length="157" mass="16754">MLKFSTPAALAAVVVSLLVAACGTPPANLDLSLQHPSFHGKFLVRMDPPATGPAINQMHVWQVRVETPDGKPVPHATIGFDGGMPQHGHGFPTKPRITREVAPGVYALEGMKFSMTGWWDMRLAIEAGGASDEAEFNVIVDDAGIRRVVAQDKDSAS</sequence>
<evidence type="ECO:0000259" key="2">
    <source>
        <dbReference type="Pfam" id="PF13115"/>
    </source>
</evidence>
<dbReference type="Proteomes" id="UP000030460">
    <property type="component" value="Unassembled WGS sequence"/>
</dbReference>
<organism evidence="3 4">
    <name type="scientific">Paraburkholderia sacchari</name>
    <dbReference type="NCBI Taxonomy" id="159450"/>
    <lineage>
        <taxon>Bacteria</taxon>
        <taxon>Pseudomonadati</taxon>
        <taxon>Pseudomonadota</taxon>
        <taxon>Betaproteobacteria</taxon>
        <taxon>Burkholderiales</taxon>
        <taxon>Burkholderiaceae</taxon>
        <taxon>Paraburkholderia</taxon>
    </lineage>
</organism>
<dbReference type="InterPro" id="IPR032693">
    <property type="entry name" value="YtkA-like_dom"/>
</dbReference>
<evidence type="ECO:0000256" key="1">
    <source>
        <dbReference type="SAM" id="SignalP"/>
    </source>
</evidence>
<dbReference type="Pfam" id="PF13115">
    <property type="entry name" value="YtkA"/>
    <property type="match status" value="1"/>
</dbReference>
<dbReference type="EMBL" id="JTDB02000018">
    <property type="protein sequence ID" value="NLP65785.1"/>
    <property type="molecule type" value="Genomic_DNA"/>
</dbReference>
<feature type="domain" description="YtkA-like" evidence="2">
    <location>
        <begin position="54"/>
        <end position="123"/>
    </location>
</feature>
<gene>
    <name evidence="3" type="ORF">NH14_032540</name>
</gene>
<dbReference type="PROSITE" id="PS51257">
    <property type="entry name" value="PROKAR_LIPOPROTEIN"/>
    <property type="match status" value="1"/>
</dbReference>
<comment type="caution">
    <text evidence="3">The sequence shown here is derived from an EMBL/GenBank/DDBJ whole genome shotgun (WGS) entry which is preliminary data.</text>
</comment>
<dbReference type="OrthoDB" id="330101at2"/>
<accession>A0A8T6ZMM9</accession>
<keyword evidence="1" id="KW-0732">Signal</keyword>
<dbReference type="RefSeq" id="WP_052148533.1">
    <property type="nucleotide sequence ID" value="NZ_CADFGF010000022.1"/>
</dbReference>
<protein>
    <submittedName>
        <fullName evidence="3">FixH family protein</fullName>
    </submittedName>
</protein>
<keyword evidence="4" id="KW-1185">Reference proteome</keyword>
<evidence type="ECO:0000313" key="4">
    <source>
        <dbReference type="Proteomes" id="UP000030460"/>
    </source>
</evidence>
<reference evidence="3" key="2">
    <citation type="submission" date="2020-04" db="EMBL/GenBank/DDBJ databases">
        <authorList>
            <person name="Alexandrino P."/>
            <person name="Mendonca T."/>
            <person name="Guaman L."/>
            <person name="Cherix J."/>
            <person name="Lozano-Sakalauskas G."/>
            <person name="Fujita A."/>
            <person name="Filho E.R."/>
            <person name="Long P."/>
            <person name="Padilla G."/>
            <person name="Taciro M.K."/>
            <person name="Gomez J.G."/>
            <person name="Silva L.F."/>
            <person name="Torres M."/>
        </authorList>
    </citation>
    <scope>NUCLEOTIDE SEQUENCE</scope>
    <source>
        <strain evidence="3">LMG 19450</strain>
    </source>
</reference>
<dbReference type="AlphaFoldDB" id="A0A8T6ZMM9"/>
<feature type="signal peptide" evidence="1">
    <location>
        <begin position="1"/>
        <end position="20"/>
    </location>
</feature>
<name>A0A8T6ZMM9_9BURK</name>
<evidence type="ECO:0000313" key="3">
    <source>
        <dbReference type="EMBL" id="NLP65785.1"/>
    </source>
</evidence>
<reference evidence="3" key="1">
    <citation type="journal article" date="2015" name="Genome Announc.">
        <title>Draft Genome Sequence of the Polyhydroxyalkanoate-Producing Bacterium Burkholderia sacchari LMG 19450 Isolated from Brazilian Sugarcane Plantation Soil.</title>
        <authorList>
            <person name="Alexandrino P.M."/>
            <person name="Mendonca T.T."/>
            <person name="Guaman Bautista L.P."/>
            <person name="Cherix J."/>
            <person name="Lozano-Sakalauskas G.C."/>
            <person name="Fujita A."/>
            <person name="Ramos Filho E."/>
            <person name="Long P."/>
            <person name="Padilla G."/>
            <person name="Taciro M.K."/>
            <person name="Gomez J.G."/>
            <person name="Silva L.F."/>
        </authorList>
    </citation>
    <scope>NUCLEOTIDE SEQUENCE</scope>
    <source>
        <strain evidence="3">LMG 19450</strain>
    </source>
</reference>
<proteinExistence type="predicted"/>